<evidence type="ECO:0000259" key="1">
    <source>
        <dbReference type="PROSITE" id="PS50222"/>
    </source>
</evidence>
<proteinExistence type="predicted"/>
<name>A0A8X8AY73_BRACI</name>
<gene>
    <name evidence="2" type="ORF">Bca52824_018115</name>
</gene>
<dbReference type="EMBL" id="JAAMPC010000004">
    <property type="protein sequence ID" value="KAG2314993.1"/>
    <property type="molecule type" value="Genomic_DNA"/>
</dbReference>
<dbReference type="SUPFAM" id="SSF47473">
    <property type="entry name" value="EF-hand"/>
    <property type="match status" value="1"/>
</dbReference>
<dbReference type="Gene3D" id="1.10.238.10">
    <property type="entry name" value="EF-hand"/>
    <property type="match status" value="1"/>
</dbReference>
<protein>
    <recommendedName>
        <fullName evidence="1">EF-hand domain-containing protein</fullName>
    </recommendedName>
</protein>
<evidence type="ECO:0000313" key="3">
    <source>
        <dbReference type="Proteomes" id="UP000886595"/>
    </source>
</evidence>
<dbReference type="InterPro" id="IPR011992">
    <property type="entry name" value="EF-hand-dom_pair"/>
</dbReference>
<organism evidence="2 3">
    <name type="scientific">Brassica carinata</name>
    <name type="common">Ethiopian mustard</name>
    <name type="synonym">Abyssinian cabbage</name>
    <dbReference type="NCBI Taxonomy" id="52824"/>
    <lineage>
        <taxon>Eukaryota</taxon>
        <taxon>Viridiplantae</taxon>
        <taxon>Streptophyta</taxon>
        <taxon>Embryophyta</taxon>
        <taxon>Tracheophyta</taxon>
        <taxon>Spermatophyta</taxon>
        <taxon>Magnoliopsida</taxon>
        <taxon>eudicotyledons</taxon>
        <taxon>Gunneridae</taxon>
        <taxon>Pentapetalae</taxon>
        <taxon>rosids</taxon>
        <taxon>malvids</taxon>
        <taxon>Brassicales</taxon>
        <taxon>Brassicaceae</taxon>
        <taxon>Brassiceae</taxon>
        <taxon>Brassica</taxon>
    </lineage>
</organism>
<dbReference type="Pfam" id="PF13405">
    <property type="entry name" value="EF-hand_6"/>
    <property type="match status" value="1"/>
</dbReference>
<dbReference type="InterPro" id="IPR002048">
    <property type="entry name" value="EF_hand_dom"/>
</dbReference>
<dbReference type="AlphaFoldDB" id="A0A8X8AY73"/>
<evidence type="ECO:0000313" key="2">
    <source>
        <dbReference type="EMBL" id="KAG2314993.1"/>
    </source>
</evidence>
<dbReference type="OrthoDB" id="26525at2759"/>
<dbReference type="Proteomes" id="UP000886595">
    <property type="component" value="Unassembled WGS sequence"/>
</dbReference>
<sequence length="95" mass="10977">MIHNIDTNRDVCIDIDEFESHYRSIFNKHHNEGETEEEDMREAFNVLDQDRDGFIIGDELKSVLASLGLKQGKVLEGCKKFLMVMVELITKSSFI</sequence>
<dbReference type="PROSITE" id="PS50222">
    <property type="entry name" value="EF_HAND_2"/>
    <property type="match status" value="1"/>
</dbReference>
<comment type="caution">
    <text evidence="2">The sequence shown here is derived from an EMBL/GenBank/DDBJ whole genome shotgun (WGS) entry which is preliminary data.</text>
</comment>
<accession>A0A8X8AY73</accession>
<feature type="domain" description="EF-hand" evidence="1">
    <location>
        <begin position="35"/>
        <end position="70"/>
    </location>
</feature>
<dbReference type="SMART" id="SM00054">
    <property type="entry name" value="EFh"/>
    <property type="match status" value="1"/>
</dbReference>
<keyword evidence="3" id="KW-1185">Reference proteome</keyword>
<reference evidence="2 3" key="1">
    <citation type="submission" date="2020-02" db="EMBL/GenBank/DDBJ databases">
        <authorList>
            <person name="Ma Q."/>
            <person name="Huang Y."/>
            <person name="Song X."/>
            <person name="Pei D."/>
        </authorList>
    </citation>
    <scope>NUCLEOTIDE SEQUENCE [LARGE SCALE GENOMIC DNA]</scope>
    <source>
        <strain evidence="2">Sxm20200214</strain>
        <tissue evidence="2">Leaf</tissue>
    </source>
</reference>
<dbReference type="GO" id="GO:0005509">
    <property type="term" value="F:calcium ion binding"/>
    <property type="evidence" value="ECO:0007669"/>
    <property type="project" value="InterPro"/>
</dbReference>